<keyword evidence="2" id="KW-0614">Plasmid</keyword>
<dbReference type="Pfam" id="PF12808">
    <property type="entry name" value="Mto2_bdg"/>
    <property type="match status" value="1"/>
</dbReference>
<dbReference type="InterPro" id="IPR024545">
    <property type="entry name" value="Mto1-like_Mto2p-bd"/>
</dbReference>
<reference evidence="3" key="1">
    <citation type="journal article" date="2011" name="MBio">
        <title>Novel metabolic attributes of the genus Cyanothece, comprising a group of unicellular nitrogen-fixing Cyanobacteria.</title>
        <authorList>
            <person name="Bandyopadhyay A."/>
            <person name="Elvitigala T."/>
            <person name="Welsh E."/>
            <person name="Stockel J."/>
            <person name="Liberton M."/>
            <person name="Min H."/>
            <person name="Sherman L.A."/>
            <person name="Pakrasi H.B."/>
        </authorList>
    </citation>
    <scope>NUCLEOTIDE SEQUENCE [LARGE SCALE GENOMIC DNA]</scope>
    <source>
        <strain evidence="3">PCC 7822</strain>
        <plasmid evidence="3">Cy782203</plasmid>
    </source>
</reference>
<proteinExistence type="predicted"/>
<keyword evidence="3" id="KW-1185">Reference proteome</keyword>
<protein>
    <recommendedName>
        <fullName evidence="1">Mto1-like Mto2p-binding domain-containing protein</fullName>
    </recommendedName>
</protein>
<sequence>MLGRKVKAKTIPLKLLVKIARLEKEVKTLKNELELEHSQPIPFQARNRLTELREENETLKRRIKD</sequence>
<dbReference type="KEGG" id="cyj:Cyan7822_6896"/>
<feature type="domain" description="Mto1-like Mto2p-binding" evidence="1">
    <location>
        <begin position="17"/>
        <end position="64"/>
    </location>
</feature>
<organism evidence="2 3">
    <name type="scientific">Gloeothece verrucosa (strain PCC 7822)</name>
    <name type="common">Cyanothece sp. (strain PCC 7822)</name>
    <dbReference type="NCBI Taxonomy" id="497965"/>
    <lineage>
        <taxon>Bacteria</taxon>
        <taxon>Bacillati</taxon>
        <taxon>Cyanobacteriota</taxon>
        <taxon>Cyanophyceae</taxon>
        <taxon>Oscillatoriophycideae</taxon>
        <taxon>Chroococcales</taxon>
        <taxon>Aphanothecaceae</taxon>
        <taxon>Gloeothece</taxon>
        <taxon>Gloeothece verrucosa</taxon>
    </lineage>
</organism>
<accession>E0UNL0</accession>
<gene>
    <name evidence="2" type="ordered locus">Cyan7822_6896</name>
</gene>
<dbReference type="RefSeq" id="WP_013325666.1">
    <property type="nucleotide sequence ID" value="NC_014502.1"/>
</dbReference>
<geneLocation type="plasmid" evidence="2 3">
    <name>Cy782203</name>
</geneLocation>
<dbReference type="EMBL" id="CP002201">
    <property type="protein sequence ID" value="ADN18540.1"/>
    <property type="molecule type" value="Genomic_DNA"/>
</dbReference>
<evidence type="ECO:0000259" key="1">
    <source>
        <dbReference type="Pfam" id="PF12808"/>
    </source>
</evidence>
<evidence type="ECO:0000313" key="3">
    <source>
        <dbReference type="Proteomes" id="UP000008206"/>
    </source>
</evidence>
<dbReference type="HOGENOM" id="CLU_2842458_0_0_3"/>
<name>E0UNL0_GLOV7</name>
<evidence type="ECO:0000313" key="2">
    <source>
        <dbReference type="EMBL" id="ADN18540.1"/>
    </source>
</evidence>
<dbReference type="Proteomes" id="UP000008206">
    <property type="component" value="Plasmid Cy782203"/>
</dbReference>
<dbReference type="AlphaFoldDB" id="E0UNL0"/>